<dbReference type="PRINTS" id="PR00192">
    <property type="entry name" value="FACTINCAPB"/>
</dbReference>
<dbReference type="OrthoDB" id="9979678at2759"/>
<dbReference type="Gene3D" id="3.90.1150.210">
    <property type="entry name" value="F-actin capping protein, beta subunit"/>
    <property type="match status" value="1"/>
</dbReference>
<dbReference type="InterPro" id="IPR037282">
    <property type="entry name" value="CapZ_alpha/beta"/>
</dbReference>
<evidence type="ECO:0000313" key="8">
    <source>
        <dbReference type="EMBL" id="KDO28983.1"/>
    </source>
</evidence>
<dbReference type="Proteomes" id="UP000030745">
    <property type="component" value="Unassembled WGS sequence"/>
</dbReference>
<keyword evidence="6" id="KW-0206">Cytoskeleton</keyword>
<organism evidence="8 9">
    <name type="scientific">Saprolegnia parasitica (strain CBS 223.65)</name>
    <dbReference type="NCBI Taxonomy" id="695850"/>
    <lineage>
        <taxon>Eukaryota</taxon>
        <taxon>Sar</taxon>
        <taxon>Stramenopiles</taxon>
        <taxon>Oomycota</taxon>
        <taxon>Saprolegniomycetes</taxon>
        <taxon>Saprolegniales</taxon>
        <taxon>Saprolegniaceae</taxon>
        <taxon>Saprolegnia</taxon>
    </lineage>
</organism>
<sequence>MASVKPYRDELLRRIRAAKAMLPSLQEANPHATFSHLTKFALLTDEEFVRFAMVSARPLPERLSSATRTNHTALGGPVVKAVDWTKQSICVPPVKTMGKCRSHWAIAAAAVVSSAHCLATGEAIDLSEQQVLSCTTPGGANGCRGGFATTAHSVCSRSAIPYVSGASGSVSICSDNSKCDGSISLQVGNVFEASGDDALVEQLQKQPVVAYVTTSNISWRLYAGGVISWCPAGYPDQPGGQAVLVIGYGTQDTGFGSAPIDFFKVRNAWGFNWGEAGDIRLARGDRHRGTCEVTTHLSYPTLQLPAAIRASMTPTTVDARSGFTPSDSLRQLEIQANEIFDVYREMYYQGGISSVYKWDLEPGFAACFLIKKDVHQQRYRLLDRSSIHVTTTLSAREAVYELTTKILVTMDVNRNELGHLNLDGNLTRQTEKVLPFDIPSAHLTSMGHLIEDMEIEMRSSLDRVYISKTRKVINGIRKLKHGYA</sequence>
<dbReference type="RefSeq" id="XP_012200316.1">
    <property type="nucleotide sequence ID" value="XM_012344926.1"/>
</dbReference>
<dbReference type="CDD" id="cd02248">
    <property type="entry name" value="Peptidase_C1A"/>
    <property type="match status" value="1"/>
</dbReference>
<dbReference type="InterPro" id="IPR039417">
    <property type="entry name" value="Peptidase_C1A_papain-like"/>
</dbReference>
<dbReference type="KEGG" id="spar:SPRG_20087"/>
<dbReference type="GO" id="GO:0008234">
    <property type="term" value="F:cysteine-type peptidase activity"/>
    <property type="evidence" value="ECO:0007669"/>
    <property type="project" value="InterPro"/>
</dbReference>
<proteinExistence type="inferred from homology"/>
<dbReference type="SMART" id="SM00645">
    <property type="entry name" value="Pept_C1"/>
    <property type="match status" value="1"/>
</dbReference>
<dbReference type="PANTHER" id="PTHR10619:SF0">
    <property type="entry name" value="F-ACTIN-CAPPING PROTEIN SUBUNIT BETA ISOFORMS 1 AND 2"/>
    <property type="match status" value="1"/>
</dbReference>
<dbReference type="GO" id="GO:0000902">
    <property type="term" value="P:cell morphogenesis"/>
    <property type="evidence" value="ECO:0007669"/>
    <property type="project" value="TreeGrafter"/>
</dbReference>
<feature type="domain" description="Peptidase C1A papain C-terminal" evidence="7">
    <location>
        <begin position="78"/>
        <end position="301"/>
    </location>
</feature>
<name>A0A067CEP4_SAPPC</name>
<dbReference type="GO" id="GO:0051016">
    <property type="term" value="P:barbed-end actin filament capping"/>
    <property type="evidence" value="ECO:0007669"/>
    <property type="project" value="InterPro"/>
</dbReference>
<dbReference type="Pfam" id="PF00112">
    <property type="entry name" value="Peptidase_C1"/>
    <property type="match status" value="1"/>
</dbReference>
<protein>
    <recommendedName>
        <fullName evidence="7">Peptidase C1A papain C-terminal domain-containing protein</fullName>
    </recommendedName>
</protein>
<gene>
    <name evidence="8" type="ORF">SPRG_20087</name>
</gene>
<dbReference type="InterPro" id="IPR042276">
    <property type="entry name" value="CapZ_alpha/beta_2"/>
</dbReference>
<keyword evidence="5" id="KW-0009">Actin-binding</keyword>
<reference evidence="8 9" key="1">
    <citation type="journal article" date="2013" name="PLoS Genet.">
        <title>Distinctive expansion of potential virulence genes in the genome of the oomycete fish pathogen Saprolegnia parasitica.</title>
        <authorList>
            <person name="Jiang R.H."/>
            <person name="de Bruijn I."/>
            <person name="Haas B.J."/>
            <person name="Belmonte R."/>
            <person name="Lobach L."/>
            <person name="Christie J."/>
            <person name="van den Ackerveken G."/>
            <person name="Bottin A."/>
            <person name="Bulone V."/>
            <person name="Diaz-Moreno S.M."/>
            <person name="Dumas B."/>
            <person name="Fan L."/>
            <person name="Gaulin E."/>
            <person name="Govers F."/>
            <person name="Grenville-Briggs L.J."/>
            <person name="Horner N.R."/>
            <person name="Levin J.Z."/>
            <person name="Mammella M."/>
            <person name="Meijer H.J."/>
            <person name="Morris P."/>
            <person name="Nusbaum C."/>
            <person name="Oome S."/>
            <person name="Phillips A.J."/>
            <person name="van Rooyen D."/>
            <person name="Rzeszutek E."/>
            <person name="Saraiva M."/>
            <person name="Secombes C.J."/>
            <person name="Seidl M.F."/>
            <person name="Snel B."/>
            <person name="Stassen J.H."/>
            <person name="Sykes S."/>
            <person name="Tripathy S."/>
            <person name="van den Berg H."/>
            <person name="Vega-Arreguin J.C."/>
            <person name="Wawra S."/>
            <person name="Young S.K."/>
            <person name="Zeng Q."/>
            <person name="Dieguez-Uribeondo J."/>
            <person name="Russ C."/>
            <person name="Tyler B.M."/>
            <person name="van West P."/>
        </authorList>
    </citation>
    <scope>NUCLEOTIDE SEQUENCE [LARGE SCALE GENOMIC DNA]</scope>
    <source>
        <strain evidence="8 9">CBS 223.65</strain>
    </source>
</reference>
<dbReference type="GO" id="GO:0008290">
    <property type="term" value="C:F-actin capping protein complex"/>
    <property type="evidence" value="ECO:0007669"/>
    <property type="project" value="InterPro"/>
</dbReference>
<evidence type="ECO:0000256" key="1">
    <source>
        <dbReference type="ARBA" id="ARBA00004245"/>
    </source>
</evidence>
<dbReference type="GeneID" id="24141317"/>
<dbReference type="SUPFAM" id="SSF54001">
    <property type="entry name" value="Cysteine proteinases"/>
    <property type="match status" value="1"/>
</dbReference>
<dbReference type="EMBL" id="KK583208">
    <property type="protein sequence ID" value="KDO28983.1"/>
    <property type="molecule type" value="Genomic_DNA"/>
</dbReference>
<dbReference type="InterPro" id="IPR001698">
    <property type="entry name" value="CAPZB"/>
</dbReference>
<dbReference type="STRING" id="695850.A0A067CEP4"/>
<dbReference type="VEuPathDB" id="FungiDB:SPRG_20087"/>
<evidence type="ECO:0000256" key="2">
    <source>
        <dbReference type="ARBA" id="ARBA00006039"/>
    </source>
</evidence>
<evidence type="ECO:0000313" key="9">
    <source>
        <dbReference type="Proteomes" id="UP000030745"/>
    </source>
</evidence>
<comment type="similarity">
    <text evidence="2">Belongs to the F-actin-capping protein beta subunit family.</text>
</comment>
<dbReference type="SUPFAM" id="SSF90096">
    <property type="entry name" value="Subunits of heterodimeric actin filament capping protein Capz"/>
    <property type="match status" value="1"/>
</dbReference>
<keyword evidence="3" id="KW-0117">Actin capping</keyword>
<evidence type="ECO:0000256" key="4">
    <source>
        <dbReference type="ARBA" id="ARBA00022490"/>
    </source>
</evidence>
<dbReference type="AlphaFoldDB" id="A0A067CEP4"/>
<dbReference type="InterPro" id="IPR000668">
    <property type="entry name" value="Peptidase_C1A_C"/>
</dbReference>
<evidence type="ECO:0000256" key="6">
    <source>
        <dbReference type="ARBA" id="ARBA00023212"/>
    </source>
</evidence>
<evidence type="ECO:0000259" key="7">
    <source>
        <dbReference type="SMART" id="SM00645"/>
    </source>
</evidence>
<comment type="subcellular location">
    <subcellularLocation>
        <location evidence="1">Cytoplasm</location>
        <location evidence="1">Cytoskeleton</location>
    </subcellularLocation>
</comment>
<dbReference type="InterPro" id="IPR038765">
    <property type="entry name" value="Papain-like_cys_pep_sf"/>
</dbReference>
<dbReference type="Gene3D" id="3.90.70.10">
    <property type="entry name" value="Cysteine proteinases"/>
    <property type="match status" value="1"/>
</dbReference>
<keyword evidence="9" id="KW-1185">Reference proteome</keyword>
<evidence type="ECO:0000256" key="5">
    <source>
        <dbReference type="ARBA" id="ARBA00023203"/>
    </source>
</evidence>
<keyword evidence="4" id="KW-0963">Cytoplasm</keyword>
<dbReference type="GO" id="GO:0051015">
    <property type="term" value="F:actin filament binding"/>
    <property type="evidence" value="ECO:0007669"/>
    <property type="project" value="TreeGrafter"/>
</dbReference>
<dbReference type="GO" id="GO:0006508">
    <property type="term" value="P:proteolysis"/>
    <property type="evidence" value="ECO:0007669"/>
    <property type="project" value="InterPro"/>
</dbReference>
<dbReference type="Pfam" id="PF01115">
    <property type="entry name" value="F_actin_cap_B"/>
    <property type="match status" value="1"/>
</dbReference>
<evidence type="ECO:0000256" key="3">
    <source>
        <dbReference type="ARBA" id="ARBA00022467"/>
    </source>
</evidence>
<dbReference type="PANTHER" id="PTHR10619">
    <property type="entry name" value="F-ACTIN-CAPPING PROTEIN SUBUNIT BETA"/>
    <property type="match status" value="1"/>
</dbReference>
<accession>A0A067CEP4</accession>